<dbReference type="InterPro" id="IPR017441">
    <property type="entry name" value="Protein_kinase_ATP_BS"/>
</dbReference>
<dbReference type="InterPro" id="IPR011009">
    <property type="entry name" value="Kinase-like_dom_sf"/>
</dbReference>
<dbReference type="PROSITE" id="PS00107">
    <property type="entry name" value="PROTEIN_KINASE_ATP"/>
    <property type="match status" value="1"/>
</dbReference>
<evidence type="ECO:0000256" key="1">
    <source>
        <dbReference type="ARBA" id="ARBA00004167"/>
    </source>
</evidence>
<dbReference type="CDD" id="cd14014">
    <property type="entry name" value="STKc_PknB_like"/>
    <property type="match status" value="1"/>
</dbReference>
<dbReference type="AlphaFoldDB" id="A0A935Q0J6"/>
<dbReference type="GO" id="GO:0004674">
    <property type="term" value="F:protein serine/threonine kinase activity"/>
    <property type="evidence" value="ECO:0007669"/>
    <property type="project" value="TreeGrafter"/>
</dbReference>
<dbReference type="Pfam" id="PF26309">
    <property type="entry name" value="DUF8082"/>
    <property type="match status" value="1"/>
</dbReference>
<protein>
    <submittedName>
        <fullName evidence="9">Protein kinase</fullName>
    </submittedName>
</protein>
<dbReference type="InterPro" id="IPR058395">
    <property type="entry name" value="DUF8082"/>
</dbReference>
<keyword evidence="3 6" id="KW-0547">Nucleotide-binding</keyword>
<evidence type="ECO:0000256" key="2">
    <source>
        <dbReference type="ARBA" id="ARBA00022679"/>
    </source>
</evidence>
<evidence type="ECO:0000259" key="8">
    <source>
        <dbReference type="PROSITE" id="PS50011"/>
    </source>
</evidence>
<comment type="caution">
    <text evidence="9">The sequence shown here is derived from an EMBL/GenBank/DDBJ whole genome shotgun (WGS) entry which is preliminary data.</text>
</comment>
<dbReference type="EMBL" id="JADJMH010000009">
    <property type="protein sequence ID" value="MBK7675301.1"/>
    <property type="molecule type" value="Genomic_DNA"/>
</dbReference>
<dbReference type="InterPro" id="IPR029787">
    <property type="entry name" value="Nucleotide_cyclase"/>
</dbReference>
<dbReference type="SUPFAM" id="SSF56112">
    <property type="entry name" value="Protein kinase-like (PK-like)"/>
    <property type="match status" value="1"/>
</dbReference>
<organism evidence="9 10">
    <name type="scientific">Candidatus Accumulibacter proximus</name>
    <dbReference type="NCBI Taxonomy" id="2954385"/>
    <lineage>
        <taxon>Bacteria</taxon>
        <taxon>Pseudomonadati</taxon>
        <taxon>Pseudomonadota</taxon>
        <taxon>Betaproteobacteria</taxon>
        <taxon>Candidatus Accumulibacter</taxon>
    </lineage>
</organism>
<dbReference type="PROSITE" id="PS00108">
    <property type="entry name" value="PROTEIN_KINASE_ST"/>
    <property type="match status" value="1"/>
</dbReference>
<dbReference type="Pfam" id="PF00069">
    <property type="entry name" value="Pkinase"/>
    <property type="match status" value="1"/>
</dbReference>
<dbReference type="Proteomes" id="UP000697998">
    <property type="component" value="Unassembled WGS sequence"/>
</dbReference>
<dbReference type="PANTHER" id="PTHR43289:SF34">
    <property type="entry name" value="SERINE_THREONINE-PROTEIN KINASE YBDM-RELATED"/>
    <property type="match status" value="1"/>
</dbReference>
<dbReference type="Gene3D" id="3.30.200.20">
    <property type="entry name" value="Phosphorylase Kinase, domain 1"/>
    <property type="match status" value="1"/>
</dbReference>
<dbReference type="GO" id="GO:0005524">
    <property type="term" value="F:ATP binding"/>
    <property type="evidence" value="ECO:0007669"/>
    <property type="project" value="UniProtKB-UniRule"/>
</dbReference>
<dbReference type="SUPFAM" id="SSF55073">
    <property type="entry name" value="Nucleotide cyclase"/>
    <property type="match status" value="1"/>
</dbReference>
<dbReference type="SMART" id="SM00220">
    <property type="entry name" value="S_TKc"/>
    <property type="match status" value="1"/>
</dbReference>
<dbReference type="Gene3D" id="3.30.70.1230">
    <property type="entry name" value="Nucleotide cyclase"/>
    <property type="match status" value="1"/>
</dbReference>
<evidence type="ECO:0000313" key="9">
    <source>
        <dbReference type="EMBL" id="MBK7675301.1"/>
    </source>
</evidence>
<dbReference type="PANTHER" id="PTHR43289">
    <property type="entry name" value="MITOGEN-ACTIVATED PROTEIN KINASE KINASE KINASE 20-RELATED"/>
    <property type="match status" value="1"/>
</dbReference>
<accession>A0A935Q0J6</accession>
<comment type="subcellular location">
    <subcellularLocation>
        <location evidence="1">Membrane</location>
        <topology evidence="1">Single-pass membrane protein</topology>
    </subcellularLocation>
</comment>
<feature type="region of interest" description="Disordered" evidence="7">
    <location>
        <begin position="488"/>
        <end position="524"/>
    </location>
</feature>
<feature type="binding site" evidence="6">
    <location>
        <position position="64"/>
    </location>
    <ligand>
        <name>ATP</name>
        <dbReference type="ChEBI" id="CHEBI:30616"/>
    </ligand>
</feature>
<dbReference type="GO" id="GO:0016020">
    <property type="term" value="C:membrane"/>
    <property type="evidence" value="ECO:0007669"/>
    <property type="project" value="UniProtKB-SubCell"/>
</dbReference>
<proteinExistence type="predicted"/>
<feature type="domain" description="Protein kinase" evidence="8">
    <location>
        <begin position="35"/>
        <end position="307"/>
    </location>
</feature>
<dbReference type="Gene3D" id="1.10.510.10">
    <property type="entry name" value="Transferase(Phosphotransferase) domain 1"/>
    <property type="match status" value="1"/>
</dbReference>
<dbReference type="InterPro" id="IPR008271">
    <property type="entry name" value="Ser/Thr_kinase_AS"/>
</dbReference>
<dbReference type="PROSITE" id="PS50011">
    <property type="entry name" value="PROTEIN_KINASE_DOM"/>
    <property type="match status" value="1"/>
</dbReference>
<sequence>MSESTDRPPGKAAAERRSAGGDLLALPAGYAINEYRIDRVLGCGGFGITYLAHDTHLDCPVAIKEYLPRELAGRDSGLSVRAHSDASARSFEWGLERFLLECRALASFHHPGIVRVLRYFRANDTAYMVMEYERGEPLDQWRAGQPALDSATLLRIVRPLLDGLETIHNTGFLHRDIKPRNIYIRADGSPVLLDFGAARRLGSAGQEHLLTAVVTPGFAPAEQYQPDGKQGPWTDLYALAGVMYWLVTGRLPTESLARLREDPMPAASAIGKPEVFGKAMLRAIDWALTPDENQRPLRVADFRRACLPATAGGDAPPLAGAPHGPAATQPPAGISLAEGCSFIGAVLFADVTSANPPDEAAHQEQRGLLATLVSQAVATVPASSRLAANTREGCAVCYVGDPEDALRTAALLGASASERGLGLQIGINLGPVLVQPAPGGRSRLLGDGVATAFRVMRLSEPGQVLVTRAYVELIAQLGRSASACFSRLGRRRDPQDREHDLYHYTGDSQTGAPSHPGSPGVPPGVPFSDADLDRIGKLFARYIGPMSKVLLRREAGQSGDLEVLCRALARHIDSAEQRQHFLREAGVG</sequence>
<feature type="compositionally biased region" description="Basic and acidic residues" evidence="7">
    <location>
        <begin position="491"/>
        <end position="502"/>
    </location>
</feature>
<keyword evidence="4 9" id="KW-0418">Kinase</keyword>
<dbReference type="InterPro" id="IPR000719">
    <property type="entry name" value="Prot_kinase_dom"/>
</dbReference>
<evidence type="ECO:0000256" key="5">
    <source>
        <dbReference type="ARBA" id="ARBA00022840"/>
    </source>
</evidence>
<evidence type="ECO:0000313" key="10">
    <source>
        <dbReference type="Proteomes" id="UP000697998"/>
    </source>
</evidence>
<evidence type="ECO:0000256" key="7">
    <source>
        <dbReference type="SAM" id="MobiDB-lite"/>
    </source>
</evidence>
<reference evidence="9 10" key="1">
    <citation type="submission" date="2020-10" db="EMBL/GenBank/DDBJ databases">
        <title>Connecting structure to function with the recovery of over 1000 high-quality activated sludge metagenome-assembled genomes encoding full-length rRNA genes using long-read sequencing.</title>
        <authorList>
            <person name="Singleton C.M."/>
            <person name="Petriglieri F."/>
            <person name="Kristensen J.M."/>
            <person name="Kirkegaard R.H."/>
            <person name="Michaelsen T.Y."/>
            <person name="Andersen M.H."/>
            <person name="Karst S.M."/>
            <person name="Dueholm M.S."/>
            <person name="Nielsen P.H."/>
            <person name="Albertsen M."/>
        </authorList>
    </citation>
    <scope>NUCLEOTIDE SEQUENCE [LARGE SCALE GENOMIC DNA]</scope>
    <source>
        <strain evidence="9">EsbW_18-Q3-R4-48_BATAC.285</strain>
    </source>
</reference>
<keyword evidence="2" id="KW-0808">Transferase</keyword>
<name>A0A935Q0J6_9PROT</name>
<evidence type="ECO:0000256" key="6">
    <source>
        <dbReference type="PROSITE-ProRule" id="PRU10141"/>
    </source>
</evidence>
<evidence type="ECO:0000256" key="4">
    <source>
        <dbReference type="ARBA" id="ARBA00022777"/>
    </source>
</evidence>
<evidence type="ECO:0000256" key="3">
    <source>
        <dbReference type="ARBA" id="ARBA00022741"/>
    </source>
</evidence>
<keyword evidence="5 6" id="KW-0067">ATP-binding</keyword>
<gene>
    <name evidence="9" type="ORF">IPJ27_11380</name>
</gene>